<evidence type="ECO:0000313" key="3">
    <source>
        <dbReference type="Proteomes" id="UP000654913"/>
    </source>
</evidence>
<dbReference type="Proteomes" id="UP000654913">
    <property type="component" value="Chromosome 2"/>
</dbReference>
<feature type="region of interest" description="Disordered" evidence="1">
    <location>
        <begin position="1"/>
        <end position="43"/>
    </location>
</feature>
<organism evidence="2 3">
    <name type="scientific">Aspergillus puulaauensis</name>
    <dbReference type="NCBI Taxonomy" id="1220207"/>
    <lineage>
        <taxon>Eukaryota</taxon>
        <taxon>Fungi</taxon>
        <taxon>Dikarya</taxon>
        <taxon>Ascomycota</taxon>
        <taxon>Pezizomycotina</taxon>
        <taxon>Eurotiomycetes</taxon>
        <taxon>Eurotiomycetidae</taxon>
        <taxon>Eurotiales</taxon>
        <taxon>Aspergillaceae</taxon>
        <taxon>Aspergillus</taxon>
    </lineage>
</organism>
<feature type="compositionally biased region" description="Basic and acidic residues" evidence="1">
    <location>
        <begin position="1"/>
        <end position="10"/>
    </location>
</feature>
<dbReference type="EMBL" id="AP024444">
    <property type="protein sequence ID" value="BCS21525.1"/>
    <property type="molecule type" value="Genomic_DNA"/>
</dbReference>
<dbReference type="OrthoDB" id="5213630at2759"/>
<dbReference type="GeneID" id="64971530"/>
<protein>
    <submittedName>
        <fullName evidence="2">Uncharacterized protein</fullName>
    </submittedName>
</protein>
<evidence type="ECO:0000313" key="2">
    <source>
        <dbReference type="EMBL" id="BCS21525.1"/>
    </source>
</evidence>
<feature type="compositionally biased region" description="Polar residues" evidence="1">
    <location>
        <begin position="28"/>
        <end position="41"/>
    </location>
</feature>
<keyword evidence="3" id="KW-1185">Reference proteome</keyword>
<reference evidence="2" key="1">
    <citation type="submission" date="2021-01" db="EMBL/GenBank/DDBJ databases">
        <authorList>
            <consortium name="Aspergillus puulaauensis MK2 genome sequencing consortium"/>
            <person name="Kazuki M."/>
            <person name="Futagami T."/>
        </authorList>
    </citation>
    <scope>NUCLEOTIDE SEQUENCE</scope>
    <source>
        <strain evidence="2">MK2</strain>
    </source>
</reference>
<dbReference type="RefSeq" id="XP_041553719.1">
    <property type="nucleotide sequence ID" value="XM_041700767.1"/>
</dbReference>
<accession>A0A7R7XHR0</accession>
<proteinExistence type="predicted"/>
<sequence>MADHHEHEGAASHTVETGQGGHEERQQVRSATPGQSQSQGLDFQPDYNALVERVKQLTEERNYFRASFQASATKLRSVTSQNRGFPQVDDSYLVNRVEALRTQIWSVSMSYFGDERARAKHESEPVFIHWMKHRMQRDLQLESFVESAEHRPMLAESFIWSKIVFSVFGQFWWAGDYGRHLRFPYGAIREQFSPTVEDFQAFQRWSATTTSIIQQARMKAETAGELWGSEETEIAKNNLIAQIRACLMPCRTTLRRGLKEALHDIVDEAIKVDELISSQLARFEWLFHQPGTPEFISSQAQFKDGGEIMTGQAAAEATIALCPGLAKRGRSTGEEFDKVVILLPMKASREAPPPIPAENRAD</sequence>
<name>A0A7R7XHR0_9EURO</name>
<dbReference type="KEGG" id="apuu:APUU_21957A"/>
<dbReference type="AlphaFoldDB" id="A0A7R7XHR0"/>
<gene>
    <name evidence="2" type="ORF">APUU_21957A</name>
</gene>
<evidence type="ECO:0000256" key="1">
    <source>
        <dbReference type="SAM" id="MobiDB-lite"/>
    </source>
</evidence>
<reference evidence="2" key="2">
    <citation type="submission" date="2021-02" db="EMBL/GenBank/DDBJ databases">
        <title>Aspergillus puulaauensis MK2 genome sequence.</title>
        <authorList>
            <person name="Futagami T."/>
            <person name="Mori K."/>
            <person name="Kadooka C."/>
            <person name="Tanaka T."/>
        </authorList>
    </citation>
    <scope>NUCLEOTIDE SEQUENCE</scope>
    <source>
        <strain evidence="2">MK2</strain>
    </source>
</reference>